<protein>
    <submittedName>
        <fullName evidence="2">Uncharacterized protein</fullName>
    </submittedName>
</protein>
<evidence type="ECO:0000313" key="2">
    <source>
        <dbReference type="EMBL" id="OAM78205.1"/>
    </source>
</evidence>
<gene>
    <name evidence="2" type="ORF">A3840_06790</name>
</gene>
<feature type="compositionally biased region" description="Basic and acidic residues" evidence="1">
    <location>
        <begin position="13"/>
        <end position="22"/>
    </location>
</feature>
<evidence type="ECO:0000256" key="1">
    <source>
        <dbReference type="SAM" id="MobiDB-lite"/>
    </source>
</evidence>
<dbReference type="AlphaFoldDB" id="A0A178I1Y1"/>
<reference evidence="2 3" key="1">
    <citation type="submission" date="2016-03" db="EMBL/GenBank/DDBJ databases">
        <title>Genome sequencing of Devosia sp. S37.</title>
        <authorList>
            <person name="Mohd Nor M."/>
        </authorList>
    </citation>
    <scope>NUCLEOTIDE SEQUENCE [LARGE SCALE GENOMIC DNA]</scope>
    <source>
        <strain evidence="2 3">S37</strain>
    </source>
</reference>
<name>A0A178I1Y1_9HYPH</name>
<dbReference type="STRING" id="1770058.A3840_06790"/>
<dbReference type="EMBL" id="LVVY01000072">
    <property type="protein sequence ID" value="OAM78205.1"/>
    <property type="molecule type" value="Genomic_DNA"/>
</dbReference>
<dbReference type="Proteomes" id="UP000078389">
    <property type="component" value="Unassembled WGS sequence"/>
</dbReference>
<accession>A0A178I1Y1</accession>
<feature type="compositionally biased region" description="Basic and acidic residues" evidence="1">
    <location>
        <begin position="72"/>
        <end position="86"/>
    </location>
</feature>
<comment type="caution">
    <text evidence="2">The sequence shown here is derived from an EMBL/GenBank/DDBJ whole genome shotgun (WGS) entry which is preliminary data.</text>
</comment>
<proteinExistence type="predicted"/>
<organism evidence="2 3">
    <name type="scientific">Devosia elaeis</name>
    <dbReference type="NCBI Taxonomy" id="1770058"/>
    <lineage>
        <taxon>Bacteria</taxon>
        <taxon>Pseudomonadati</taxon>
        <taxon>Pseudomonadota</taxon>
        <taxon>Alphaproteobacteria</taxon>
        <taxon>Hyphomicrobiales</taxon>
        <taxon>Devosiaceae</taxon>
        <taxon>Devosia</taxon>
    </lineage>
</organism>
<feature type="region of interest" description="Disordered" evidence="1">
    <location>
        <begin position="1"/>
        <end position="86"/>
    </location>
</feature>
<sequence>MHASTKAAARSETTTRRPDGAHGEGGARAMYERAGFHSPASGAATSYQGSVEPFRKPDHKAKRHSRPANWAQRHERRERQLREWAP</sequence>
<feature type="compositionally biased region" description="Basic residues" evidence="1">
    <location>
        <begin position="57"/>
        <end position="66"/>
    </location>
</feature>
<keyword evidence="3" id="KW-1185">Reference proteome</keyword>
<evidence type="ECO:0000313" key="3">
    <source>
        <dbReference type="Proteomes" id="UP000078389"/>
    </source>
</evidence>